<dbReference type="PROSITE" id="PS51130">
    <property type="entry name" value="PDXT_SNO_2"/>
    <property type="match status" value="1"/>
</dbReference>
<keyword evidence="3" id="KW-0378">Hydrolase</keyword>
<keyword evidence="4" id="KW-0315">Glutamine amidotransferase</keyword>
<dbReference type="SUPFAM" id="SSF52317">
    <property type="entry name" value="Class I glutamine amidotransferase-like"/>
    <property type="match status" value="1"/>
</dbReference>
<comment type="caution">
    <text evidence="7">The sequence shown here is derived from an EMBL/GenBank/DDBJ whole genome shotgun (WGS) entry which is preliminary data.</text>
</comment>
<sequence>MAKDVIDAPPSRSSLAVFAHIGAPSASGRHRSRAAQSFAHLAGERRLPSPAPPMAPSTALVAEGAPRRTVGILALQGAFEEHEQCFRRLPEDLLQKVRFTQVRKAEELDDCDALVIPGGESTTMKIIAGMDEFARVLKAFVHGGLGSKGQQLAPRPVWGTCAGCILLSDNVVGGGGLRDAICKEEPAQKKCKYGEQVGGLAISTCRNFFGRQTESFEAGLAADKAWAAEDPRHRAFQDYPAVFIRAPGILDIGDGARALARVVHPGAPEKEGGVVVAAESDQILVTCFHPELTEDSRIHRYFVEGFVLRARCDGQ</sequence>
<dbReference type="EC" id="3.5.1.2" evidence="2"/>
<keyword evidence="8" id="KW-1185">Reference proteome</keyword>
<comment type="similarity">
    <text evidence="1">Belongs to the glutaminase PdxT/SNO family.</text>
</comment>
<dbReference type="InterPro" id="IPR029062">
    <property type="entry name" value="Class_I_gatase-like"/>
</dbReference>
<comment type="catalytic activity">
    <reaction evidence="6">
        <text>L-glutamine + H2O = L-glutamate + NH4(+)</text>
        <dbReference type="Rhea" id="RHEA:15889"/>
        <dbReference type="ChEBI" id="CHEBI:15377"/>
        <dbReference type="ChEBI" id="CHEBI:28938"/>
        <dbReference type="ChEBI" id="CHEBI:29985"/>
        <dbReference type="ChEBI" id="CHEBI:58359"/>
        <dbReference type="EC" id="3.5.1.2"/>
    </reaction>
</comment>
<evidence type="ECO:0000256" key="5">
    <source>
        <dbReference type="ARBA" id="ARBA00023239"/>
    </source>
</evidence>
<dbReference type="EMBL" id="CAUYUJ010001669">
    <property type="protein sequence ID" value="CAK0797044.1"/>
    <property type="molecule type" value="Genomic_DNA"/>
</dbReference>
<evidence type="ECO:0000313" key="7">
    <source>
        <dbReference type="EMBL" id="CAK0797044.1"/>
    </source>
</evidence>
<dbReference type="PROSITE" id="PS01236">
    <property type="entry name" value="PDXT_SNO_1"/>
    <property type="match status" value="1"/>
</dbReference>
<gene>
    <name evidence="7" type="ORF">PCOR1329_LOCUS6239</name>
</gene>
<dbReference type="NCBIfam" id="TIGR03800">
    <property type="entry name" value="PLP_synth_Pdx2"/>
    <property type="match status" value="1"/>
</dbReference>
<accession>A0ABN9PYG8</accession>
<evidence type="ECO:0000256" key="2">
    <source>
        <dbReference type="ARBA" id="ARBA00012918"/>
    </source>
</evidence>
<dbReference type="InterPro" id="IPR002161">
    <property type="entry name" value="PdxT/SNO"/>
</dbReference>
<evidence type="ECO:0000256" key="6">
    <source>
        <dbReference type="ARBA" id="ARBA00049534"/>
    </source>
</evidence>
<protein>
    <recommendedName>
        <fullName evidence="2">glutaminase</fullName>
        <ecNumber evidence="2">3.5.1.2</ecNumber>
    </recommendedName>
</protein>
<evidence type="ECO:0000256" key="1">
    <source>
        <dbReference type="ARBA" id="ARBA00008345"/>
    </source>
</evidence>
<dbReference type="InterPro" id="IPR021196">
    <property type="entry name" value="PdxT/SNO_CS"/>
</dbReference>
<evidence type="ECO:0000313" key="8">
    <source>
        <dbReference type="Proteomes" id="UP001189429"/>
    </source>
</evidence>
<evidence type="ECO:0000256" key="3">
    <source>
        <dbReference type="ARBA" id="ARBA00022801"/>
    </source>
</evidence>
<name>A0ABN9PYG8_9DINO</name>
<reference evidence="7" key="1">
    <citation type="submission" date="2023-10" db="EMBL/GenBank/DDBJ databases">
        <authorList>
            <person name="Chen Y."/>
            <person name="Shah S."/>
            <person name="Dougan E. K."/>
            <person name="Thang M."/>
            <person name="Chan C."/>
        </authorList>
    </citation>
    <scope>NUCLEOTIDE SEQUENCE [LARGE SCALE GENOMIC DNA]</scope>
</reference>
<evidence type="ECO:0000256" key="4">
    <source>
        <dbReference type="ARBA" id="ARBA00022962"/>
    </source>
</evidence>
<proteinExistence type="inferred from homology"/>
<dbReference type="Gene3D" id="3.40.50.880">
    <property type="match status" value="1"/>
</dbReference>
<organism evidence="7 8">
    <name type="scientific">Prorocentrum cordatum</name>
    <dbReference type="NCBI Taxonomy" id="2364126"/>
    <lineage>
        <taxon>Eukaryota</taxon>
        <taxon>Sar</taxon>
        <taxon>Alveolata</taxon>
        <taxon>Dinophyceae</taxon>
        <taxon>Prorocentrales</taxon>
        <taxon>Prorocentraceae</taxon>
        <taxon>Prorocentrum</taxon>
    </lineage>
</organism>
<dbReference type="PANTHER" id="PTHR31559">
    <property type="entry name" value="PYRIDOXAL 5'-PHOSPHATE SYNTHASE SUBUNIT SNO"/>
    <property type="match status" value="1"/>
</dbReference>
<dbReference type="Pfam" id="PF01174">
    <property type="entry name" value="SNO"/>
    <property type="match status" value="1"/>
</dbReference>
<keyword evidence="5" id="KW-0456">Lyase</keyword>
<dbReference type="Proteomes" id="UP001189429">
    <property type="component" value="Unassembled WGS sequence"/>
</dbReference>
<dbReference type="PANTHER" id="PTHR31559:SF0">
    <property type="entry name" value="PYRIDOXAL 5'-PHOSPHATE SYNTHASE SUBUNIT SNO1-RELATED"/>
    <property type="match status" value="1"/>
</dbReference>